<dbReference type="PANTHER" id="PTHR11005">
    <property type="entry name" value="LYSOSOMAL ACID LIPASE-RELATED"/>
    <property type="match status" value="1"/>
</dbReference>
<dbReference type="InterPro" id="IPR011990">
    <property type="entry name" value="TPR-like_helical_dom_sf"/>
</dbReference>
<accession>A0A226CVC1</accession>
<keyword evidence="10" id="KW-1185">Reference proteome</keyword>
<evidence type="ECO:0000313" key="10">
    <source>
        <dbReference type="Proteomes" id="UP000198287"/>
    </source>
</evidence>
<evidence type="ECO:0000256" key="2">
    <source>
        <dbReference type="ARBA" id="ARBA00022729"/>
    </source>
</evidence>
<dbReference type="Gene3D" id="1.25.40.10">
    <property type="entry name" value="Tetratricopeptide repeat domain"/>
    <property type="match status" value="2"/>
</dbReference>
<dbReference type="InterPro" id="IPR056681">
    <property type="entry name" value="DUF7779"/>
</dbReference>
<evidence type="ECO:0000313" key="9">
    <source>
        <dbReference type="EMBL" id="OXA37345.1"/>
    </source>
</evidence>
<comment type="caution">
    <text evidence="9">The sequence shown here is derived from an EMBL/GenBank/DDBJ whole genome shotgun (WGS) entry which is preliminary data.</text>
</comment>
<keyword evidence="3" id="KW-0378">Hydrolase</keyword>
<dbReference type="FunFam" id="3.40.50.1820:FF:000057">
    <property type="entry name" value="Lipase"/>
    <property type="match status" value="1"/>
</dbReference>
<comment type="similarity">
    <text evidence="1">Belongs to the AB hydrolase superfamily. Lipase family.</text>
</comment>
<dbReference type="Pfam" id="PF25000">
    <property type="entry name" value="DUF7779"/>
    <property type="match status" value="1"/>
</dbReference>
<dbReference type="Pfam" id="PF04083">
    <property type="entry name" value="Abhydro_lipase"/>
    <property type="match status" value="1"/>
</dbReference>
<dbReference type="InterPro" id="IPR029058">
    <property type="entry name" value="AB_hydrolase_fold"/>
</dbReference>
<evidence type="ECO:0000256" key="4">
    <source>
        <dbReference type="ARBA" id="ARBA00022963"/>
    </source>
</evidence>
<dbReference type="GO" id="GO:0016787">
    <property type="term" value="F:hydrolase activity"/>
    <property type="evidence" value="ECO:0007669"/>
    <property type="project" value="UniProtKB-KW"/>
</dbReference>
<organism evidence="9 10">
    <name type="scientific">Folsomia candida</name>
    <name type="common">Springtail</name>
    <dbReference type="NCBI Taxonomy" id="158441"/>
    <lineage>
        <taxon>Eukaryota</taxon>
        <taxon>Metazoa</taxon>
        <taxon>Ecdysozoa</taxon>
        <taxon>Arthropoda</taxon>
        <taxon>Hexapoda</taxon>
        <taxon>Collembola</taxon>
        <taxon>Entomobryomorpha</taxon>
        <taxon>Isotomoidea</taxon>
        <taxon>Isotomidae</taxon>
        <taxon>Proisotominae</taxon>
        <taxon>Folsomia</taxon>
    </lineage>
</organism>
<reference evidence="9 10" key="1">
    <citation type="submission" date="2015-12" db="EMBL/GenBank/DDBJ databases">
        <title>The genome of Folsomia candida.</title>
        <authorList>
            <person name="Faddeeva A."/>
            <person name="Derks M.F."/>
            <person name="Anvar Y."/>
            <person name="Smit S."/>
            <person name="Van Straalen N."/>
            <person name="Roelofs D."/>
        </authorList>
    </citation>
    <scope>NUCLEOTIDE SEQUENCE [LARGE SCALE GENOMIC DNA]</scope>
    <source>
        <strain evidence="9 10">VU population</strain>
        <tissue evidence="9">Whole body</tissue>
    </source>
</reference>
<dbReference type="SUPFAM" id="SSF53474">
    <property type="entry name" value="alpha/beta-Hydrolases"/>
    <property type="match status" value="1"/>
</dbReference>
<evidence type="ECO:0000259" key="7">
    <source>
        <dbReference type="Pfam" id="PF04083"/>
    </source>
</evidence>
<feature type="domain" description="Partial AB-hydrolase lipase" evidence="7">
    <location>
        <begin position="27"/>
        <end position="78"/>
    </location>
</feature>
<protein>
    <submittedName>
        <fullName evidence="9">Lipase member K</fullName>
    </submittedName>
</protein>
<dbReference type="InterPro" id="IPR006693">
    <property type="entry name" value="AB_hydrolase_lipase"/>
</dbReference>
<dbReference type="Pfam" id="PF13424">
    <property type="entry name" value="TPR_12"/>
    <property type="match status" value="1"/>
</dbReference>
<evidence type="ECO:0000256" key="5">
    <source>
        <dbReference type="ARBA" id="ARBA00023098"/>
    </source>
</evidence>
<dbReference type="OrthoDB" id="9974421at2759"/>
<feature type="domain" description="DUF7779" evidence="8">
    <location>
        <begin position="393"/>
        <end position="467"/>
    </location>
</feature>
<gene>
    <name evidence="9" type="ORF">Fcan01_27904</name>
</gene>
<sequence>MSYNNNNAEKSRQTVQTCCSDEENSFMLDDHEVITEDGYILKLQRLVKREEKISPEDAKKPAVLLVHGLTCHGDNWCLPHVSLSYLLVEQGFDCWIPTLRGSSMKHVSLSVKSKKFWDFSFHEMGVYDLPAIINYVLDLTGNANLSYVGHSMGFTVLFALLSTNPEFCSKVNVCVGLAPAHYGEYIRGLIFKISLGLGSCVGASSYIRRHPITNRTTHKHIRYVVPKSKEIRFLSGCCMHPSGEVKSQNSSQHMEKEIYWKRSANKTSIKVVCHGLQCFSAGQLQMYDYGRSTNRKVYGQSTPPKYEAVHISTPVATFSSTGDLSCTPQDVARLSGELPNLISHIVIQDKSFSHSDFVFGENARVQVFQDVILILLKELCPIKRSDLHVSSGENAFMLLRLISLMKPDEIAVDFLLTKMSNLFEISLDDIEDGLRLLKTHSLIISSNRVLTIHRLVQDVTRYLMKSKSEYEQHIRRILTNLVIKGWSRSEIGHAVQIWKHAANMDSVVRDHSAFPVKLVGRLLKLSLFNEAYEFALLNVNILKHSLGENNRDTLRMERELATSIGWMDRTEEETKILEKLLEKSTTVFGIDDEDTLRIAHQLAISIPDDLDAIQRNKNILESRQRKYPEDLKSIYISKHNLGLRNIFARNLEQAMEILTEVYGWRCSRYGSSYSETLRTKHAVGLCLYYENDYANAKEIFEDVLQSRNQVLGEEHFDTIRTRRGLAFVLREMGFHEDAKNHLEIVFNKLKISLGDDHPRTLAAYDELQDAQGWS</sequence>
<dbReference type="GO" id="GO:0016042">
    <property type="term" value="P:lipid catabolic process"/>
    <property type="evidence" value="ECO:0007669"/>
    <property type="project" value="UniProtKB-KW"/>
</dbReference>
<dbReference type="STRING" id="158441.A0A226CVC1"/>
<dbReference type="AlphaFoldDB" id="A0A226CVC1"/>
<evidence type="ECO:0000256" key="1">
    <source>
        <dbReference type="ARBA" id="ARBA00010701"/>
    </source>
</evidence>
<evidence type="ECO:0000256" key="6">
    <source>
        <dbReference type="ARBA" id="ARBA00023180"/>
    </source>
</evidence>
<keyword evidence="4" id="KW-0442">Lipid degradation</keyword>
<keyword evidence="6" id="KW-0325">Glycoprotein</keyword>
<dbReference type="SUPFAM" id="SSF48452">
    <property type="entry name" value="TPR-like"/>
    <property type="match status" value="1"/>
</dbReference>
<dbReference type="Gene3D" id="3.40.50.1820">
    <property type="entry name" value="alpha/beta hydrolase"/>
    <property type="match status" value="1"/>
</dbReference>
<name>A0A226CVC1_FOLCA</name>
<evidence type="ECO:0000259" key="8">
    <source>
        <dbReference type="Pfam" id="PF25000"/>
    </source>
</evidence>
<keyword evidence="5" id="KW-0443">Lipid metabolism</keyword>
<proteinExistence type="inferred from homology"/>
<keyword evidence="2" id="KW-0732">Signal</keyword>
<evidence type="ECO:0000256" key="3">
    <source>
        <dbReference type="ARBA" id="ARBA00022801"/>
    </source>
</evidence>
<dbReference type="EMBL" id="LNIX01000059">
    <property type="protein sequence ID" value="OXA37345.1"/>
    <property type="molecule type" value="Genomic_DNA"/>
</dbReference>
<dbReference type="Proteomes" id="UP000198287">
    <property type="component" value="Unassembled WGS sequence"/>
</dbReference>